<keyword evidence="5" id="KW-1185">Reference proteome</keyword>
<evidence type="ECO:0000256" key="2">
    <source>
        <dbReference type="SAM" id="SignalP"/>
    </source>
</evidence>
<dbReference type="EMBL" id="JAIRBA010000017">
    <property type="protein sequence ID" value="MCG2419334.1"/>
    <property type="molecule type" value="Genomic_DNA"/>
</dbReference>
<dbReference type="Pfam" id="PF18962">
    <property type="entry name" value="Por_Secre_tail"/>
    <property type="match status" value="1"/>
</dbReference>
<name>A0A9X1QWX7_9FLAO</name>
<evidence type="ECO:0000313" key="4">
    <source>
        <dbReference type="EMBL" id="MCG2419334.1"/>
    </source>
</evidence>
<evidence type="ECO:0000259" key="3">
    <source>
        <dbReference type="Pfam" id="PF18962"/>
    </source>
</evidence>
<reference evidence="4" key="1">
    <citation type="submission" date="2021-09" db="EMBL/GenBank/DDBJ databases">
        <title>Genome of Aequorivita sp. strain F47161.</title>
        <authorList>
            <person name="Wang Y."/>
        </authorList>
    </citation>
    <scope>NUCLEOTIDE SEQUENCE</scope>
    <source>
        <strain evidence="4">F47161</strain>
    </source>
</reference>
<accession>A0A9X1QWX7</accession>
<evidence type="ECO:0000313" key="5">
    <source>
        <dbReference type="Proteomes" id="UP001139461"/>
    </source>
</evidence>
<dbReference type="InterPro" id="IPR026444">
    <property type="entry name" value="Secre_tail"/>
</dbReference>
<dbReference type="AlphaFoldDB" id="A0A9X1QWX7"/>
<keyword evidence="1 2" id="KW-0732">Signal</keyword>
<feature type="domain" description="Secretion system C-terminal sorting" evidence="3">
    <location>
        <begin position="278"/>
        <end position="345"/>
    </location>
</feature>
<dbReference type="InterPro" id="IPR011042">
    <property type="entry name" value="6-blade_b-propeller_TolB-like"/>
</dbReference>
<feature type="chain" id="PRO_5040984342" evidence="2">
    <location>
        <begin position="21"/>
        <end position="347"/>
    </location>
</feature>
<comment type="caution">
    <text evidence="4">The sequence shown here is derived from an EMBL/GenBank/DDBJ whole genome shotgun (WGS) entry which is preliminary data.</text>
</comment>
<dbReference type="SUPFAM" id="SSF82171">
    <property type="entry name" value="DPP6 N-terminal domain-like"/>
    <property type="match status" value="1"/>
</dbReference>
<dbReference type="RefSeq" id="WP_237603119.1">
    <property type="nucleotide sequence ID" value="NZ_JAIRBA010000017.1"/>
</dbReference>
<dbReference type="Gene3D" id="2.120.10.30">
    <property type="entry name" value="TolB, C-terminal domain"/>
    <property type="match status" value="1"/>
</dbReference>
<sequence length="347" mass="37027">MKKILLFTFVLSFIATTTKAQNLLGPATDVYVMETFTNPGQFGTIPLAGPYYPLGTVITSNAFTMLGGDFNDAGELYTFVYQAPDYILGIVDLSTGAVNYAATVSGNVGGQFLSQLSYNITNNTFYALSADPNNNSGTQLYEVNITTGVLTPIGTGTGILNGVAMEIDNNGNVYVADANTGNLYTVDINTGVGSEVGNMLPGGMYPVRSGFSVDSATNVMYAVLQNRDGAIWSTFYTVNLANGALTELGFGGSRKYSLFAINGESLGVSENNLASISVYPNPATNKLYIANPAEVAFKNVKLFDMLGRDTGAVFSNEEMNIENLVTGVYILQLETEYGTTTKRIIKE</sequence>
<protein>
    <submittedName>
        <fullName evidence="4">T9SS type A sorting domain-containing protein</fullName>
    </submittedName>
</protein>
<evidence type="ECO:0000256" key="1">
    <source>
        <dbReference type="ARBA" id="ARBA00022729"/>
    </source>
</evidence>
<organism evidence="4 5">
    <name type="scientific">Aequorivita vitellina</name>
    <dbReference type="NCBI Taxonomy" id="2874475"/>
    <lineage>
        <taxon>Bacteria</taxon>
        <taxon>Pseudomonadati</taxon>
        <taxon>Bacteroidota</taxon>
        <taxon>Flavobacteriia</taxon>
        <taxon>Flavobacteriales</taxon>
        <taxon>Flavobacteriaceae</taxon>
        <taxon>Aequorivita</taxon>
    </lineage>
</organism>
<proteinExistence type="predicted"/>
<gene>
    <name evidence="4" type="ORF">K8089_09895</name>
</gene>
<dbReference type="Proteomes" id="UP001139461">
    <property type="component" value="Unassembled WGS sequence"/>
</dbReference>
<dbReference type="NCBIfam" id="TIGR04183">
    <property type="entry name" value="Por_Secre_tail"/>
    <property type="match status" value="1"/>
</dbReference>
<feature type="signal peptide" evidence="2">
    <location>
        <begin position="1"/>
        <end position="20"/>
    </location>
</feature>